<keyword evidence="1" id="KW-0472">Membrane</keyword>
<feature type="transmembrane region" description="Helical" evidence="1">
    <location>
        <begin position="6"/>
        <end position="27"/>
    </location>
</feature>
<protein>
    <submittedName>
        <fullName evidence="2">Uncharacterized protein</fullName>
    </submittedName>
</protein>
<accession>A0A1M5LFI6</accession>
<gene>
    <name evidence="2" type="ORF">SAMN05444388_103427</name>
</gene>
<evidence type="ECO:0000313" key="2">
    <source>
        <dbReference type="EMBL" id="SHG63143.1"/>
    </source>
</evidence>
<sequence>MNFNIIGYFIYLIITIFIILKVGKICYKNGNVFVLELIPNHADLCQKINQVLLLAYYLLNIGYCAMTLISWQKIISSTQLIETICIKTAVIIFIISILHYLNILIITKYAQKLIHNNKN</sequence>
<dbReference type="AlphaFoldDB" id="A0A1M5LFI6"/>
<dbReference type="RefSeq" id="WP_073409088.1">
    <property type="nucleotide sequence ID" value="NZ_CP031763.1"/>
</dbReference>
<dbReference type="Proteomes" id="UP000184112">
    <property type="component" value="Unassembled WGS sequence"/>
</dbReference>
<dbReference type="EMBL" id="FQWH01000003">
    <property type="protein sequence ID" value="SHG63143.1"/>
    <property type="molecule type" value="Genomic_DNA"/>
</dbReference>
<feature type="transmembrane region" description="Helical" evidence="1">
    <location>
        <begin position="89"/>
        <end position="110"/>
    </location>
</feature>
<keyword evidence="1" id="KW-0812">Transmembrane</keyword>
<evidence type="ECO:0000256" key="1">
    <source>
        <dbReference type="SAM" id="Phobius"/>
    </source>
</evidence>
<reference evidence="2 3" key="1">
    <citation type="submission" date="2016-11" db="EMBL/GenBank/DDBJ databases">
        <authorList>
            <person name="Jaros S."/>
            <person name="Januszkiewicz K."/>
            <person name="Wedrychowicz H."/>
        </authorList>
    </citation>
    <scope>NUCLEOTIDE SEQUENCE [LARGE SCALE GENOMIC DNA]</scope>
    <source>
        <strain evidence="2 3">DSM 6792</strain>
    </source>
</reference>
<organism evidence="2 3">
    <name type="scientific">Flavobacterium johnsoniae</name>
    <name type="common">Cytophaga johnsonae</name>
    <dbReference type="NCBI Taxonomy" id="986"/>
    <lineage>
        <taxon>Bacteria</taxon>
        <taxon>Pseudomonadati</taxon>
        <taxon>Bacteroidota</taxon>
        <taxon>Flavobacteriia</taxon>
        <taxon>Flavobacteriales</taxon>
        <taxon>Flavobacteriaceae</taxon>
        <taxon>Flavobacterium</taxon>
    </lineage>
</organism>
<name>A0A1M5LFI6_FLAJO</name>
<evidence type="ECO:0000313" key="3">
    <source>
        <dbReference type="Proteomes" id="UP000184112"/>
    </source>
</evidence>
<feature type="transmembrane region" description="Helical" evidence="1">
    <location>
        <begin position="48"/>
        <end position="69"/>
    </location>
</feature>
<proteinExistence type="predicted"/>
<keyword evidence="1" id="KW-1133">Transmembrane helix</keyword>